<feature type="transmembrane region" description="Helical" evidence="8">
    <location>
        <begin position="143"/>
        <end position="166"/>
    </location>
</feature>
<dbReference type="PANTHER" id="PTHR10838:SF33">
    <property type="entry name" value="SYNAPTOGYRIN"/>
    <property type="match status" value="1"/>
</dbReference>
<feature type="transmembrane region" description="Helical" evidence="8">
    <location>
        <begin position="220"/>
        <end position="240"/>
    </location>
</feature>
<evidence type="ECO:0000256" key="5">
    <source>
        <dbReference type="ARBA" id="ARBA00023136"/>
    </source>
</evidence>
<sequence length="303" mass="33419">MEIAVKQEDKEEDDDYLKHALKYSLDRKLIGLGLVKEFVCVLLFEEMLEGYEEDVVLADRMSDSAAECVVLPMESSSAAYGASLAGAGFDLIKFIKQPQTIIRLLSWVFAIVVFASITAEGYVNEYSEAQVKCVFNGNDGACHYGVGIGIIAFLACVVFLLTDAYLPLMSNAQERKYVVMADLGFSGSWTFLWFVCFCLMADQWSKTSNTSGVPTDAVHAVIAFSFFSIASWGALTYFALVRFRQGVADVTHNYADPPIDHTSPYAPPTYPSFQNAGPDVYQQPPFIPNPDPSGQSSYQPPVY</sequence>
<dbReference type="PANTHER" id="PTHR10838">
    <property type="entry name" value="SYNAPTOGYRIN"/>
    <property type="match status" value="1"/>
</dbReference>
<accession>A0A3N0YD15</accession>
<evidence type="ECO:0000313" key="10">
    <source>
        <dbReference type="EMBL" id="ROL43740.1"/>
    </source>
</evidence>
<dbReference type="InterPro" id="IPR016579">
    <property type="entry name" value="Synaptogyrin"/>
</dbReference>
<evidence type="ECO:0000256" key="3">
    <source>
        <dbReference type="ARBA" id="ARBA00022692"/>
    </source>
</evidence>
<feature type="domain" description="MARVEL" evidence="9">
    <location>
        <begin position="94"/>
        <end position="244"/>
    </location>
</feature>
<feature type="compositionally biased region" description="Polar residues" evidence="7">
    <location>
        <begin position="292"/>
        <end position="303"/>
    </location>
</feature>
<dbReference type="Proteomes" id="UP000281406">
    <property type="component" value="Unassembled WGS sequence"/>
</dbReference>
<comment type="similarity">
    <text evidence="2">Belongs to the synaptogyrin family.</text>
</comment>
<feature type="transmembrane region" description="Helical" evidence="8">
    <location>
        <begin position="178"/>
        <end position="200"/>
    </location>
</feature>
<dbReference type="InterPro" id="IPR008253">
    <property type="entry name" value="Marvel"/>
</dbReference>
<evidence type="ECO:0000256" key="2">
    <source>
        <dbReference type="ARBA" id="ARBA00010252"/>
    </source>
</evidence>
<keyword evidence="11" id="KW-1185">Reference proteome</keyword>
<evidence type="ECO:0000256" key="4">
    <source>
        <dbReference type="ARBA" id="ARBA00022989"/>
    </source>
</evidence>
<evidence type="ECO:0000313" key="11">
    <source>
        <dbReference type="Proteomes" id="UP000281406"/>
    </source>
</evidence>
<gene>
    <name evidence="10" type="ORF">DPX16_4574</name>
</gene>
<keyword evidence="4 8" id="KW-1133">Transmembrane helix</keyword>
<evidence type="ECO:0000259" key="9">
    <source>
        <dbReference type="PROSITE" id="PS51225"/>
    </source>
</evidence>
<dbReference type="PROSITE" id="PS51225">
    <property type="entry name" value="MARVEL"/>
    <property type="match status" value="1"/>
</dbReference>
<keyword evidence="3 6" id="KW-0812">Transmembrane</keyword>
<dbReference type="Pfam" id="PF01284">
    <property type="entry name" value="MARVEL"/>
    <property type="match status" value="1"/>
</dbReference>
<dbReference type="GO" id="GO:0030672">
    <property type="term" value="C:synaptic vesicle membrane"/>
    <property type="evidence" value="ECO:0007669"/>
    <property type="project" value="TreeGrafter"/>
</dbReference>
<feature type="region of interest" description="Disordered" evidence="7">
    <location>
        <begin position="264"/>
        <end position="303"/>
    </location>
</feature>
<evidence type="ECO:0000256" key="6">
    <source>
        <dbReference type="PROSITE-ProRule" id="PRU00581"/>
    </source>
</evidence>
<proteinExistence type="inferred from homology"/>
<dbReference type="OrthoDB" id="10041611at2759"/>
<dbReference type="AlphaFoldDB" id="A0A3N0YD15"/>
<keyword evidence="5 6" id="KW-0472">Membrane</keyword>
<evidence type="ECO:0000256" key="7">
    <source>
        <dbReference type="SAM" id="MobiDB-lite"/>
    </source>
</evidence>
<comment type="caution">
    <text evidence="10">The sequence shown here is derived from an EMBL/GenBank/DDBJ whole genome shotgun (WGS) entry which is preliminary data.</text>
</comment>
<dbReference type="EMBL" id="RJVU01047220">
    <property type="protein sequence ID" value="ROL43740.1"/>
    <property type="molecule type" value="Genomic_DNA"/>
</dbReference>
<protein>
    <submittedName>
        <fullName evidence="10">Synaptogyrin-2</fullName>
    </submittedName>
</protein>
<evidence type="ECO:0000256" key="1">
    <source>
        <dbReference type="ARBA" id="ARBA00004141"/>
    </source>
</evidence>
<name>A0A3N0YD15_ANAGA</name>
<reference evidence="10 11" key="1">
    <citation type="submission" date="2018-10" db="EMBL/GenBank/DDBJ databases">
        <title>Genome assembly for a Yunnan-Guizhou Plateau 3E fish, Anabarilius grahami (Regan), and its evolutionary and genetic applications.</title>
        <authorList>
            <person name="Jiang W."/>
        </authorList>
    </citation>
    <scope>NUCLEOTIDE SEQUENCE [LARGE SCALE GENOMIC DNA]</scope>
    <source>
        <strain evidence="10">AG-KIZ</strain>
        <tissue evidence="10">Muscle</tissue>
    </source>
</reference>
<dbReference type="GO" id="GO:0031594">
    <property type="term" value="C:neuromuscular junction"/>
    <property type="evidence" value="ECO:0007669"/>
    <property type="project" value="TreeGrafter"/>
</dbReference>
<feature type="transmembrane region" description="Helical" evidence="8">
    <location>
        <begin position="101"/>
        <end position="123"/>
    </location>
</feature>
<evidence type="ECO:0000256" key="8">
    <source>
        <dbReference type="SAM" id="Phobius"/>
    </source>
</evidence>
<organism evidence="10 11">
    <name type="scientific">Anabarilius grahami</name>
    <name type="common">Kanglang fish</name>
    <name type="synonym">Barilius grahami</name>
    <dbReference type="NCBI Taxonomy" id="495550"/>
    <lineage>
        <taxon>Eukaryota</taxon>
        <taxon>Metazoa</taxon>
        <taxon>Chordata</taxon>
        <taxon>Craniata</taxon>
        <taxon>Vertebrata</taxon>
        <taxon>Euteleostomi</taxon>
        <taxon>Actinopterygii</taxon>
        <taxon>Neopterygii</taxon>
        <taxon>Teleostei</taxon>
        <taxon>Ostariophysi</taxon>
        <taxon>Cypriniformes</taxon>
        <taxon>Xenocyprididae</taxon>
        <taxon>Xenocypridinae</taxon>
        <taxon>Xenocypridinae incertae sedis</taxon>
        <taxon>Anabarilius</taxon>
    </lineage>
</organism>
<comment type="subcellular location">
    <subcellularLocation>
        <location evidence="1">Membrane</location>
        <topology evidence="1">Multi-pass membrane protein</topology>
    </subcellularLocation>
</comment>